<dbReference type="EMBL" id="AACSHB010000019">
    <property type="protein sequence ID" value="EAL9152195.1"/>
    <property type="molecule type" value="Genomic_DNA"/>
</dbReference>
<evidence type="ECO:0000313" key="4">
    <source>
        <dbReference type="Proteomes" id="UP000349590"/>
    </source>
</evidence>
<name>A0A5T2ALZ2_CAMJU</name>
<sequence length="69" mass="8475">MFLDIINIIYYIFIFIIINLLAIFTLYSHIAILKTSWQLFDIKFFLTYSCGFLIIEYFIYLAYMKYIFN</sequence>
<keyword evidence="1" id="KW-0812">Transmembrane</keyword>
<dbReference type="Proteomes" id="UP000349590">
    <property type="component" value="Unassembled WGS sequence"/>
</dbReference>
<dbReference type="AlphaFoldDB" id="A0A5T2ALZ2"/>
<protein>
    <submittedName>
        <fullName evidence="3">Uncharacterized protein</fullName>
    </submittedName>
</protein>
<evidence type="ECO:0000256" key="1">
    <source>
        <dbReference type="SAM" id="Phobius"/>
    </source>
</evidence>
<keyword evidence="1" id="KW-1133">Transmembrane helix</keyword>
<evidence type="ECO:0000313" key="2">
    <source>
        <dbReference type="EMBL" id="EAJ9719708.1"/>
    </source>
</evidence>
<feature type="transmembrane region" description="Helical" evidence="1">
    <location>
        <begin position="44"/>
        <end position="63"/>
    </location>
</feature>
<reference evidence="3" key="1">
    <citation type="submission" date="2018-08" db="EMBL/GenBank/DDBJ databases">
        <authorList>
            <consortium name="NARMS: The National Antimicrobial Resistance Monitoring System"/>
        </authorList>
    </citation>
    <scope>NUCLEOTIDE SEQUENCE</scope>
    <source>
        <strain evidence="3">CVM N17C673</strain>
    </source>
</reference>
<evidence type="ECO:0000313" key="3">
    <source>
        <dbReference type="EMBL" id="EAL9152195.1"/>
    </source>
</evidence>
<comment type="caution">
    <text evidence="3">The sequence shown here is derived from an EMBL/GenBank/DDBJ whole genome shotgun (WGS) entry which is preliminary data.</text>
</comment>
<proteinExistence type="predicted"/>
<dbReference type="EMBL" id="AACCII010000015">
    <property type="protein sequence ID" value="EAJ9719708.1"/>
    <property type="molecule type" value="Genomic_DNA"/>
</dbReference>
<accession>A0A5T2ALZ2</accession>
<organism evidence="3">
    <name type="scientific">Campylobacter jejuni</name>
    <dbReference type="NCBI Taxonomy" id="197"/>
    <lineage>
        <taxon>Bacteria</taxon>
        <taxon>Pseudomonadati</taxon>
        <taxon>Campylobacterota</taxon>
        <taxon>Epsilonproteobacteria</taxon>
        <taxon>Campylobacterales</taxon>
        <taxon>Campylobacteraceae</taxon>
        <taxon>Campylobacter</taxon>
    </lineage>
</organism>
<feature type="transmembrane region" description="Helical" evidence="1">
    <location>
        <begin position="9"/>
        <end position="32"/>
    </location>
</feature>
<keyword evidence="1" id="KW-0472">Membrane</keyword>
<gene>
    <name evidence="3" type="ORF">DYW38_06215</name>
    <name evidence="2" type="ORF">E8P16_09790</name>
</gene>
<reference evidence="2 4" key="2">
    <citation type="submission" date="2019-04" db="EMBL/GenBank/DDBJ databases">
        <authorList>
            <consortium name="PulseNet: The National Subtyping Network for Foodborne Disease Surveillance"/>
            <person name="Tarr C.L."/>
            <person name="Trees E."/>
            <person name="Katz L.S."/>
            <person name="Carleton-Romer H.A."/>
            <person name="Stroika S."/>
            <person name="Kucerova Z."/>
            <person name="Roache K.F."/>
            <person name="Sabol A.L."/>
            <person name="Besser J."/>
            <person name="Gerner-Smidt P."/>
        </authorList>
    </citation>
    <scope>NUCLEOTIDE SEQUENCE [LARGE SCALE GENOMIC DNA]</scope>
    <source>
        <strain evidence="2 4">PNUSAC009041</strain>
    </source>
</reference>